<accession>A0AAU9N1D5</accession>
<dbReference type="EMBL" id="CAKMRJ010003334">
    <property type="protein sequence ID" value="CAH1431596.1"/>
    <property type="molecule type" value="Genomic_DNA"/>
</dbReference>
<organism evidence="1 2">
    <name type="scientific">Lactuca virosa</name>
    <dbReference type="NCBI Taxonomy" id="75947"/>
    <lineage>
        <taxon>Eukaryota</taxon>
        <taxon>Viridiplantae</taxon>
        <taxon>Streptophyta</taxon>
        <taxon>Embryophyta</taxon>
        <taxon>Tracheophyta</taxon>
        <taxon>Spermatophyta</taxon>
        <taxon>Magnoliopsida</taxon>
        <taxon>eudicotyledons</taxon>
        <taxon>Gunneridae</taxon>
        <taxon>Pentapetalae</taxon>
        <taxon>asterids</taxon>
        <taxon>campanulids</taxon>
        <taxon>Asterales</taxon>
        <taxon>Asteraceae</taxon>
        <taxon>Cichorioideae</taxon>
        <taxon>Cichorieae</taxon>
        <taxon>Lactucinae</taxon>
        <taxon>Lactuca</taxon>
    </lineage>
</organism>
<keyword evidence="2" id="KW-1185">Reference proteome</keyword>
<dbReference type="AlphaFoldDB" id="A0AAU9N1D5"/>
<sequence length="93" mass="10330">MLVYGSSYRPISVMEDEANDGDGGKRRYDSGKMRDTELKLAQPSSIFTKCIENSDDGTTHPIPATSTFLKLKVFFVNFPIQGKCLSLTICQMS</sequence>
<gene>
    <name evidence="1" type="ORF">LVIROSA_LOCUS18307</name>
</gene>
<proteinExistence type="predicted"/>
<protein>
    <submittedName>
        <fullName evidence="1">Uncharacterized protein</fullName>
    </submittedName>
</protein>
<evidence type="ECO:0000313" key="2">
    <source>
        <dbReference type="Proteomes" id="UP001157418"/>
    </source>
</evidence>
<evidence type="ECO:0000313" key="1">
    <source>
        <dbReference type="EMBL" id="CAH1431596.1"/>
    </source>
</evidence>
<reference evidence="1 2" key="1">
    <citation type="submission" date="2022-01" db="EMBL/GenBank/DDBJ databases">
        <authorList>
            <person name="Xiong W."/>
            <person name="Schranz E."/>
        </authorList>
    </citation>
    <scope>NUCLEOTIDE SEQUENCE [LARGE SCALE GENOMIC DNA]</scope>
</reference>
<comment type="caution">
    <text evidence="1">The sequence shown here is derived from an EMBL/GenBank/DDBJ whole genome shotgun (WGS) entry which is preliminary data.</text>
</comment>
<dbReference type="Proteomes" id="UP001157418">
    <property type="component" value="Unassembled WGS sequence"/>
</dbReference>
<name>A0AAU9N1D5_9ASTR</name>